<feature type="transmembrane region" description="Helical" evidence="8">
    <location>
        <begin position="151"/>
        <end position="173"/>
    </location>
</feature>
<protein>
    <submittedName>
        <fullName evidence="9">Uncharacterized protein</fullName>
    </submittedName>
</protein>
<feature type="region of interest" description="Disordered" evidence="7">
    <location>
        <begin position="223"/>
        <end position="242"/>
    </location>
</feature>
<evidence type="ECO:0000256" key="2">
    <source>
        <dbReference type="ARBA" id="ARBA00022692"/>
    </source>
</evidence>
<evidence type="ECO:0000313" key="10">
    <source>
        <dbReference type="Proteomes" id="UP000479710"/>
    </source>
</evidence>
<evidence type="ECO:0000256" key="1">
    <source>
        <dbReference type="ARBA" id="ARBA00004127"/>
    </source>
</evidence>
<evidence type="ECO:0000256" key="4">
    <source>
        <dbReference type="ARBA" id="ARBA00022989"/>
    </source>
</evidence>
<dbReference type="GO" id="GO:0012505">
    <property type="term" value="C:endomembrane system"/>
    <property type="evidence" value="ECO:0007669"/>
    <property type="project" value="UniProtKB-SubCell"/>
</dbReference>
<sequence>MVKSEVSAGQEEPATVVAIKMDKTTIIISAVVGSLGLLSAILGFAAEGAKLFLIKLHIRCDLDLYGFSVSSNSSAVGLGVCAAIFLLITQVTVAAIGGCCKSRAIPSETETKPIVGVVCAVFSWVAAVIAFVLFLDGAIVESTCVLVPGGLFAAAGVLTLIATGLGMTSYFMLRTQPEPNEPAVPARPPAPEDDEPTPIVGVPMGPGFSPVPPNPLLVPNPQFAHPATPPPQGGGYVQAPPNPQFAAAAAAQGYELQAPNQQYFPAHPQGHARV</sequence>
<keyword evidence="5 8" id="KW-0472">Membrane</keyword>
<evidence type="ECO:0000256" key="5">
    <source>
        <dbReference type="ARBA" id="ARBA00023136"/>
    </source>
</evidence>
<evidence type="ECO:0000256" key="7">
    <source>
        <dbReference type="SAM" id="MobiDB-lite"/>
    </source>
</evidence>
<dbReference type="Proteomes" id="UP000479710">
    <property type="component" value="Unassembled WGS sequence"/>
</dbReference>
<dbReference type="PANTHER" id="PTHR31769">
    <property type="entry name" value="OS07G0462200 PROTEIN-RELATED"/>
    <property type="match status" value="1"/>
</dbReference>
<name>A0A6G1ELN0_9ORYZ</name>
<keyword evidence="2 8" id="KW-0812">Transmembrane</keyword>
<dbReference type="InterPro" id="IPR052222">
    <property type="entry name" value="DESIGUAL"/>
</dbReference>
<gene>
    <name evidence="9" type="ORF">E2562_017195</name>
</gene>
<comment type="subcellular location">
    <subcellularLocation>
        <location evidence="1">Endomembrane system</location>
        <topology evidence="1">Multi-pass membrane protein</topology>
    </subcellularLocation>
</comment>
<evidence type="ECO:0000256" key="3">
    <source>
        <dbReference type="ARBA" id="ARBA00022729"/>
    </source>
</evidence>
<reference evidence="9 10" key="1">
    <citation type="submission" date="2019-11" db="EMBL/GenBank/DDBJ databases">
        <title>Whole genome sequence of Oryza granulata.</title>
        <authorList>
            <person name="Li W."/>
        </authorList>
    </citation>
    <scope>NUCLEOTIDE SEQUENCE [LARGE SCALE GENOMIC DNA]</scope>
    <source>
        <strain evidence="10">cv. Menghai</strain>
        <tissue evidence="9">Leaf</tissue>
    </source>
</reference>
<keyword evidence="10" id="KW-1185">Reference proteome</keyword>
<evidence type="ECO:0000256" key="8">
    <source>
        <dbReference type="SAM" id="Phobius"/>
    </source>
</evidence>
<dbReference type="InterPro" id="IPR009606">
    <property type="entry name" value="DEAL/Modifying_wall_lignin1/2"/>
</dbReference>
<keyword evidence="3" id="KW-0732">Signal</keyword>
<evidence type="ECO:0000313" key="9">
    <source>
        <dbReference type="EMBL" id="KAF0925611.1"/>
    </source>
</evidence>
<proteinExistence type="inferred from homology"/>
<feature type="transmembrane region" description="Helical" evidence="8">
    <location>
        <begin position="75"/>
        <end position="96"/>
    </location>
</feature>
<feature type="transmembrane region" description="Helical" evidence="8">
    <location>
        <begin position="26"/>
        <end position="46"/>
    </location>
</feature>
<dbReference type="AlphaFoldDB" id="A0A6G1ELN0"/>
<organism evidence="9 10">
    <name type="scientific">Oryza meyeriana var. granulata</name>
    <dbReference type="NCBI Taxonomy" id="110450"/>
    <lineage>
        <taxon>Eukaryota</taxon>
        <taxon>Viridiplantae</taxon>
        <taxon>Streptophyta</taxon>
        <taxon>Embryophyta</taxon>
        <taxon>Tracheophyta</taxon>
        <taxon>Spermatophyta</taxon>
        <taxon>Magnoliopsida</taxon>
        <taxon>Liliopsida</taxon>
        <taxon>Poales</taxon>
        <taxon>Poaceae</taxon>
        <taxon>BOP clade</taxon>
        <taxon>Oryzoideae</taxon>
        <taxon>Oryzeae</taxon>
        <taxon>Oryzinae</taxon>
        <taxon>Oryza</taxon>
        <taxon>Oryza meyeriana</taxon>
    </lineage>
</organism>
<accession>A0A6G1ELN0</accession>
<dbReference type="Pfam" id="PF06749">
    <property type="entry name" value="DUF1218"/>
    <property type="match status" value="1"/>
</dbReference>
<keyword evidence="4 8" id="KW-1133">Transmembrane helix</keyword>
<comment type="similarity">
    <text evidence="6">Belongs to the DESIGUAL family.</text>
</comment>
<dbReference type="EMBL" id="SPHZ02000003">
    <property type="protein sequence ID" value="KAF0925611.1"/>
    <property type="molecule type" value="Genomic_DNA"/>
</dbReference>
<evidence type="ECO:0000256" key="6">
    <source>
        <dbReference type="ARBA" id="ARBA00029467"/>
    </source>
</evidence>
<comment type="caution">
    <text evidence="9">The sequence shown here is derived from an EMBL/GenBank/DDBJ whole genome shotgun (WGS) entry which is preliminary data.</text>
</comment>
<dbReference type="OrthoDB" id="690755at2759"/>
<feature type="transmembrane region" description="Helical" evidence="8">
    <location>
        <begin position="117"/>
        <end position="139"/>
    </location>
</feature>